<keyword evidence="1" id="KW-0472">Membrane</keyword>
<dbReference type="InterPro" id="IPR008496">
    <property type="entry name" value="TMEM222/RTE1"/>
</dbReference>
<proteinExistence type="predicted"/>
<dbReference type="PANTHER" id="PTHR20921:SF4">
    <property type="entry name" value="OS05G0539800 PROTEIN"/>
    <property type="match status" value="1"/>
</dbReference>
<dbReference type="Gramene" id="TVU04388">
    <property type="protein sequence ID" value="TVU04388"/>
    <property type="gene ID" value="EJB05_50041"/>
</dbReference>
<dbReference type="Proteomes" id="UP000324897">
    <property type="component" value="Unassembled WGS sequence"/>
</dbReference>
<keyword evidence="1" id="KW-0812">Transmembrane</keyword>
<comment type="caution">
    <text evidence="2">The sequence shown here is derived from an EMBL/GenBank/DDBJ whole genome shotgun (WGS) entry which is preliminary data.</text>
</comment>
<dbReference type="EMBL" id="RWGY01000062">
    <property type="protein sequence ID" value="TVU04388.1"/>
    <property type="molecule type" value="Genomic_DNA"/>
</dbReference>
<dbReference type="GO" id="GO:0005783">
    <property type="term" value="C:endoplasmic reticulum"/>
    <property type="evidence" value="ECO:0007669"/>
    <property type="project" value="TreeGrafter"/>
</dbReference>
<dbReference type="PANTHER" id="PTHR20921">
    <property type="entry name" value="TRANSMEMBRANE PROTEIN 222"/>
    <property type="match status" value="1"/>
</dbReference>
<organism evidence="2 3">
    <name type="scientific">Eragrostis curvula</name>
    <name type="common">weeping love grass</name>
    <dbReference type="NCBI Taxonomy" id="38414"/>
    <lineage>
        <taxon>Eukaryota</taxon>
        <taxon>Viridiplantae</taxon>
        <taxon>Streptophyta</taxon>
        <taxon>Embryophyta</taxon>
        <taxon>Tracheophyta</taxon>
        <taxon>Spermatophyta</taxon>
        <taxon>Magnoliopsida</taxon>
        <taxon>Liliopsida</taxon>
        <taxon>Poales</taxon>
        <taxon>Poaceae</taxon>
        <taxon>PACMAD clade</taxon>
        <taxon>Chloridoideae</taxon>
        <taxon>Eragrostideae</taxon>
        <taxon>Eragrostidinae</taxon>
        <taxon>Eragrostis</taxon>
    </lineage>
</organism>
<sequence length="267" mass="29476">MRLLRRIPLPRVEKDYDMEADEEGAFASLKVLPSMELESASDDELVSSSGGKQELWPLGDVDPTRARFPCCIVWTPLPVVSWLAPYIGHVGIAREDGTILDFAGSNFVNVDDLAFGSVARCLQLDRKECCFPVNLATHVCARSYEHTEAGTAISWDDALRSGTRHFEHKCYNLFTCNSHSFVANCLNRLAYGGSAGWNVLNLAALVWLRGRWLDRMAVVRSFLPFAAVSCVGVLMAGWSFLLGMAAFSLLLLGWFVIGVYCVKGLVC</sequence>
<reference evidence="2 3" key="1">
    <citation type="journal article" date="2019" name="Sci. Rep.">
        <title>A high-quality genome of Eragrostis curvula grass provides insights into Poaceae evolution and supports new strategies to enhance forage quality.</title>
        <authorList>
            <person name="Carballo J."/>
            <person name="Santos B.A.C.M."/>
            <person name="Zappacosta D."/>
            <person name="Garbus I."/>
            <person name="Selva J.P."/>
            <person name="Gallo C.A."/>
            <person name="Diaz A."/>
            <person name="Albertini E."/>
            <person name="Caccamo M."/>
            <person name="Echenique V."/>
        </authorList>
    </citation>
    <scope>NUCLEOTIDE SEQUENCE [LARGE SCALE GENOMIC DNA]</scope>
    <source>
        <strain evidence="3">cv. Victoria</strain>
        <tissue evidence="2">Leaf</tissue>
    </source>
</reference>
<keyword evidence="3" id="KW-1185">Reference proteome</keyword>
<evidence type="ECO:0000256" key="1">
    <source>
        <dbReference type="SAM" id="Phobius"/>
    </source>
</evidence>
<dbReference type="GO" id="GO:0009723">
    <property type="term" value="P:response to ethylene"/>
    <property type="evidence" value="ECO:0007669"/>
    <property type="project" value="TreeGrafter"/>
</dbReference>
<feature type="transmembrane region" description="Helical" evidence="1">
    <location>
        <begin position="222"/>
        <end position="241"/>
    </location>
</feature>
<dbReference type="GO" id="GO:0005794">
    <property type="term" value="C:Golgi apparatus"/>
    <property type="evidence" value="ECO:0007669"/>
    <property type="project" value="TreeGrafter"/>
</dbReference>
<feature type="transmembrane region" description="Helical" evidence="1">
    <location>
        <begin position="189"/>
        <end position="210"/>
    </location>
</feature>
<dbReference type="Pfam" id="PF05608">
    <property type="entry name" value="RTE1"/>
    <property type="match status" value="1"/>
</dbReference>
<dbReference type="AlphaFoldDB" id="A0A5J9SZA7"/>
<dbReference type="OrthoDB" id="267284at2759"/>
<dbReference type="GO" id="GO:0010104">
    <property type="term" value="P:regulation of ethylene-activated signaling pathway"/>
    <property type="evidence" value="ECO:0007669"/>
    <property type="project" value="TreeGrafter"/>
</dbReference>
<keyword evidence="1" id="KW-1133">Transmembrane helix</keyword>
<feature type="transmembrane region" description="Helical" evidence="1">
    <location>
        <begin position="247"/>
        <end position="266"/>
    </location>
</feature>
<gene>
    <name evidence="2" type="ORF">EJB05_50041</name>
</gene>
<name>A0A5J9SZA7_9POAL</name>
<evidence type="ECO:0000313" key="2">
    <source>
        <dbReference type="EMBL" id="TVU04388.1"/>
    </source>
</evidence>
<evidence type="ECO:0000313" key="3">
    <source>
        <dbReference type="Proteomes" id="UP000324897"/>
    </source>
</evidence>
<accession>A0A5J9SZA7</accession>
<protein>
    <submittedName>
        <fullName evidence="2">Uncharacterized protein</fullName>
    </submittedName>
</protein>